<comment type="caution">
    <text evidence="5">The sequence shown here is derived from an EMBL/GenBank/DDBJ whole genome shotgun (WGS) entry which is preliminary data.</text>
</comment>
<dbReference type="AlphaFoldDB" id="A0A1F5RBY2"/>
<evidence type="ECO:0000256" key="3">
    <source>
        <dbReference type="ARBA" id="ARBA00022840"/>
    </source>
</evidence>
<dbReference type="GO" id="GO:0005524">
    <property type="term" value="F:ATP binding"/>
    <property type="evidence" value="ECO:0007669"/>
    <property type="project" value="UniProtKB-KW"/>
</dbReference>
<dbReference type="PANTHER" id="PTHR42734">
    <property type="entry name" value="METAL TRANSPORT SYSTEM ATP-BINDING PROTEIN TM_0124-RELATED"/>
    <property type="match status" value="1"/>
</dbReference>
<evidence type="ECO:0000259" key="4">
    <source>
        <dbReference type="PROSITE" id="PS50893"/>
    </source>
</evidence>
<dbReference type="Pfam" id="PF00005">
    <property type="entry name" value="ABC_tran"/>
    <property type="match status" value="1"/>
</dbReference>
<keyword evidence="2" id="KW-0547">Nucleotide-binding</keyword>
<dbReference type="InterPro" id="IPR003439">
    <property type="entry name" value="ABC_transporter-like_ATP-bd"/>
</dbReference>
<organism evidence="5 6">
    <name type="scientific">Candidatus Edwardsbacteria bacterium GWF2_54_11</name>
    <dbReference type="NCBI Taxonomy" id="1817851"/>
    <lineage>
        <taxon>Bacteria</taxon>
        <taxon>Candidatus Edwardsiibacteriota</taxon>
    </lineage>
</organism>
<evidence type="ECO:0000256" key="1">
    <source>
        <dbReference type="ARBA" id="ARBA00022448"/>
    </source>
</evidence>
<dbReference type="PROSITE" id="PS00211">
    <property type="entry name" value="ABC_TRANSPORTER_1"/>
    <property type="match status" value="1"/>
</dbReference>
<dbReference type="PROSITE" id="PS50893">
    <property type="entry name" value="ABC_TRANSPORTER_2"/>
    <property type="match status" value="1"/>
</dbReference>
<evidence type="ECO:0000313" key="6">
    <source>
        <dbReference type="Proteomes" id="UP000177230"/>
    </source>
</evidence>
<dbReference type="PANTHER" id="PTHR42734:SF7">
    <property type="entry name" value="ATP-BINDING COMPONENT OF ABC TRANSPORTER-RELATED"/>
    <property type="match status" value="1"/>
</dbReference>
<protein>
    <submittedName>
        <fullName evidence="5">ABC transporter ATP-binding protein</fullName>
    </submittedName>
</protein>
<dbReference type="InterPro" id="IPR050153">
    <property type="entry name" value="Metal_Ion_Import_ABC"/>
</dbReference>
<evidence type="ECO:0000313" key="5">
    <source>
        <dbReference type="EMBL" id="OGF11970.1"/>
    </source>
</evidence>
<name>A0A1F5RBY2_9BACT</name>
<sequence length="278" mass="30053">MVVDNKITSNKSCGYCCTKLVKLGVAFGQNRILEDVNLHVHCGQFTAVIGPNGAGKTTLLKAILGEVPHTGHLHFIDSAGQRPDRPLVGYVPQKLEFDATAPVSVRDLFAGAAGRRPVWLGIGHSQSSRAKEALDTVQAGHLLDRKLGQLSGGELQRVLLAMAITPVPNLLLLDEPVSGVDLSGIELFYQMVSQLRRDYHLSIILVSHDLATVAQFADRIVFLNRTVIADGTPREVLSNRAVRQAFALPPEMALSFPEIGPEHTNGRGCISCNLEKSP</sequence>
<dbReference type="EMBL" id="MFFM01000034">
    <property type="protein sequence ID" value="OGF11970.1"/>
    <property type="molecule type" value="Genomic_DNA"/>
</dbReference>
<dbReference type="InterPro" id="IPR003593">
    <property type="entry name" value="AAA+_ATPase"/>
</dbReference>
<accession>A0A1F5RBY2</accession>
<dbReference type="InterPro" id="IPR027417">
    <property type="entry name" value="P-loop_NTPase"/>
</dbReference>
<dbReference type="GO" id="GO:0016887">
    <property type="term" value="F:ATP hydrolysis activity"/>
    <property type="evidence" value="ECO:0007669"/>
    <property type="project" value="InterPro"/>
</dbReference>
<feature type="domain" description="ABC transporter" evidence="4">
    <location>
        <begin position="18"/>
        <end position="249"/>
    </location>
</feature>
<dbReference type="CDD" id="cd03235">
    <property type="entry name" value="ABC_Metallic_Cations"/>
    <property type="match status" value="1"/>
</dbReference>
<keyword evidence="3 5" id="KW-0067">ATP-binding</keyword>
<keyword evidence="1" id="KW-0813">Transport</keyword>
<reference evidence="5 6" key="1">
    <citation type="journal article" date="2016" name="Nat. Commun.">
        <title>Thousands of microbial genomes shed light on interconnected biogeochemical processes in an aquifer system.</title>
        <authorList>
            <person name="Anantharaman K."/>
            <person name="Brown C.T."/>
            <person name="Hug L.A."/>
            <person name="Sharon I."/>
            <person name="Castelle C.J."/>
            <person name="Probst A.J."/>
            <person name="Thomas B.C."/>
            <person name="Singh A."/>
            <person name="Wilkins M.J."/>
            <person name="Karaoz U."/>
            <person name="Brodie E.L."/>
            <person name="Williams K.H."/>
            <person name="Hubbard S.S."/>
            <person name="Banfield J.F."/>
        </authorList>
    </citation>
    <scope>NUCLEOTIDE SEQUENCE [LARGE SCALE GENOMIC DNA]</scope>
</reference>
<dbReference type="SMART" id="SM00382">
    <property type="entry name" value="AAA"/>
    <property type="match status" value="1"/>
</dbReference>
<evidence type="ECO:0000256" key="2">
    <source>
        <dbReference type="ARBA" id="ARBA00022741"/>
    </source>
</evidence>
<dbReference type="SUPFAM" id="SSF52540">
    <property type="entry name" value="P-loop containing nucleoside triphosphate hydrolases"/>
    <property type="match status" value="1"/>
</dbReference>
<gene>
    <name evidence="5" type="ORF">A2024_02990</name>
</gene>
<dbReference type="Gene3D" id="3.40.50.300">
    <property type="entry name" value="P-loop containing nucleotide triphosphate hydrolases"/>
    <property type="match status" value="1"/>
</dbReference>
<dbReference type="Proteomes" id="UP000177230">
    <property type="component" value="Unassembled WGS sequence"/>
</dbReference>
<dbReference type="InterPro" id="IPR017871">
    <property type="entry name" value="ABC_transporter-like_CS"/>
</dbReference>
<proteinExistence type="predicted"/>